<dbReference type="PANTHER" id="PTHR15114">
    <property type="entry name" value="REPLICATION PROTEIN A3"/>
    <property type="match status" value="1"/>
</dbReference>
<dbReference type="SUPFAM" id="SSF50249">
    <property type="entry name" value="Nucleic acid-binding proteins"/>
    <property type="match status" value="1"/>
</dbReference>
<accession>A0ABP0H046</accession>
<comment type="caution">
    <text evidence="4">The sequence shown here is derived from an EMBL/GenBank/DDBJ whole genome shotgun (WGS) entry which is preliminary data.</text>
</comment>
<reference evidence="4 5" key="1">
    <citation type="submission" date="2024-02" db="EMBL/GenBank/DDBJ databases">
        <authorList>
            <person name="Daric V."/>
            <person name="Darras S."/>
        </authorList>
    </citation>
    <scope>NUCLEOTIDE SEQUENCE [LARGE SCALE GENOMIC DNA]</scope>
</reference>
<sequence length="117" mass="13031">MDELYATPRPRVTASMLPKYVGNNVTMVGLVDSGDIASDGNSFRLKVDDKTAVTVVMNTPLNELLEDVVEVTGTVNNQSHLQCITYRKITSTVEFSLDNYNKTVELAHSHPEYCTYK</sequence>
<name>A0ABP0H046_CLALP</name>
<dbReference type="EMBL" id="CAWYQH010000163">
    <property type="protein sequence ID" value="CAK8697247.1"/>
    <property type="molecule type" value="Genomic_DNA"/>
</dbReference>
<organism evidence="4 5">
    <name type="scientific">Clavelina lepadiformis</name>
    <name type="common">Light-bulb sea squirt</name>
    <name type="synonym">Ascidia lepadiformis</name>
    <dbReference type="NCBI Taxonomy" id="159417"/>
    <lineage>
        <taxon>Eukaryota</taxon>
        <taxon>Metazoa</taxon>
        <taxon>Chordata</taxon>
        <taxon>Tunicata</taxon>
        <taxon>Ascidiacea</taxon>
        <taxon>Aplousobranchia</taxon>
        <taxon>Clavelinidae</taxon>
        <taxon>Clavelina</taxon>
    </lineage>
</organism>
<comment type="subcellular location">
    <subcellularLocation>
        <location evidence="1">Nucleus</location>
    </subcellularLocation>
</comment>
<evidence type="ECO:0000256" key="3">
    <source>
        <dbReference type="ARBA" id="ARBA00023242"/>
    </source>
</evidence>
<proteinExistence type="inferred from homology"/>
<evidence type="ECO:0000313" key="4">
    <source>
        <dbReference type="EMBL" id="CAK8697247.1"/>
    </source>
</evidence>
<protein>
    <recommendedName>
        <fullName evidence="6">Replication protein A3</fullName>
    </recommendedName>
</protein>
<gene>
    <name evidence="4" type="ORF">CVLEPA_LOCUS30509</name>
</gene>
<dbReference type="Pfam" id="PF08661">
    <property type="entry name" value="Rep_fac-A_3"/>
    <property type="match status" value="1"/>
</dbReference>
<comment type="similarity">
    <text evidence="2">Belongs to the replication factor A protein 3 family.</text>
</comment>
<dbReference type="InterPro" id="IPR012340">
    <property type="entry name" value="NA-bd_OB-fold"/>
</dbReference>
<dbReference type="Proteomes" id="UP001642483">
    <property type="component" value="Unassembled WGS sequence"/>
</dbReference>
<evidence type="ECO:0000256" key="2">
    <source>
        <dbReference type="ARBA" id="ARBA00009761"/>
    </source>
</evidence>
<keyword evidence="5" id="KW-1185">Reference proteome</keyword>
<dbReference type="PANTHER" id="PTHR15114:SF1">
    <property type="entry name" value="REPLICATION PROTEIN A 14 KDA SUBUNIT"/>
    <property type="match status" value="1"/>
</dbReference>
<keyword evidence="3" id="KW-0539">Nucleus</keyword>
<dbReference type="InterPro" id="IPR013970">
    <property type="entry name" value="Rfa2"/>
</dbReference>
<evidence type="ECO:0000256" key="1">
    <source>
        <dbReference type="ARBA" id="ARBA00004123"/>
    </source>
</evidence>
<dbReference type="Gene3D" id="2.40.50.140">
    <property type="entry name" value="Nucleic acid-binding proteins"/>
    <property type="match status" value="1"/>
</dbReference>
<evidence type="ECO:0008006" key="6">
    <source>
        <dbReference type="Google" id="ProtNLM"/>
    </source>
</evidence>
<evidence type="ECO:0000313" key="5">
    <source>
        <dbReference type="Proteomes" id="UP001642483"/>
    </source>
</evidence>